<dbReference type="EMBL" id="FUZU01000001">
    <property type="protein sequence ID" value="SKC47792.1"/>
    <property type="molecule type" value="Genomic_DNA"/>
</dbReference>
<dbReference type="STRING" id="688867.SAMN05660236_0874"/>
<dbReference type="Proteomes" id="UP000190961">
    <property type="component" value="Unassembled WGS sequence"/>
</dbReference>
<gene>
    <name evidence="1" type="ORF">SAMN05660236_0874</name>
</gene>
<reference evidence="1 2" key="1">
    <citation type="submission" date="2017-02" db="EMBL/GenBank/DDBJ databases">
        <authorList>
            <person name="Peterson S.W."/>
        </authorList>
    </citation>
    <scope>NUCLEOTIDE SEQUENCE [LARGE SCALE GENOMIC DNA]</scope>
    <source>
        <strain evidence="1 2">DSM 25262</strain>
    </source>
</reference>
<dbReference type="AlphaFoldDB" id="A0A1T5J958"/>
<evidence type="ECO:0000313" key="2">
    <source>
        <dbReference type="Proteomes" id="UP000190961"/>
    </source>
</evidence>
<name>A0A1T5J958_9BACT</name>
<proteinExistence type="predicted"/>
<dbReference type="RefSeq" id="WP_143785606.1">
    <property type="nucleotide sequence ID" value="NZ_FUZU01000001.1"/>
</dbReference>
<accession>A0A1T5J958</accession>
<dbReference type="OrthoDB" id="679434at2"/>
<organism evidence="1 2">
    <name type="scientific">Ohtaekwangia koreensis</name>
    <dbReference type="NCBI Taxonomy" id="688867"/>
    <lineage>
        <taxon>Bacteria</taxon>
        <taxon>Pseudomonadati</taxon>
        <taxon>Bacteroidota</taxon>
        <taxon>Cytophagia</taxon>
        <taxon>Cytophagales</taxon>
        <taxon>Fulvivirgaceae</taxon>
        <taxon>Ohtaekwangia</taxon>
    </lineage>
</organism>
<sequence>MKNWIIQPCTFKTLAALYELTEKILRTHLKPFQQKIGKKIGHTYTVKQLLIIFEEYCPPANVEVIYPEPVPVRKKDSNNRIVRKGNDFNALTI</sequence>
<keyword evidence="2" id="KW-1185">Reference proteome</keyword>
<protein>
    <submittedName>
        <fullName evidence="1">Uncharacterized protein</fullName>
    </submittedName>
</protein>
<evidence type="ECO:0000313" key="1">
    <source>
        <dbReference type="EMBL" id="SKC47792.1"/>
    </source>
</evidence>